<evidence type="ECO:0000256" key="1">
    <source>
        <dbReference type="SAM" id="Phobius"/>
    </source>
</evidence>
<feature type="transmembrane region" description="Helical" evidence="1">
    <location>
        <begin position="122"/>
        <end position="151"/>
    </location>
</feature>
<dbReference type="EMBL" id="CP017703">
    <property type="protein sequence ID" value="ASS90025.1"/>
    <property type="molecule type" value="Genomic_DNA"/>
</dbReference>
<dbReference type="KEGG" id="apak:AP3564_07065"/>
<evidence type="ECO:0000313" key="2">
    <source>
        <dbReference type="EMBL" id="ASS90025.1"/>
    </source>
</evidence>
<dbReference type="Pfam" id="PF01944">
    <property type="entry name" value="SpoIIM"/>
    <property type="match status" value="1"/>
</dbReference>
<dbReference type="AlphaFoldDB" id="A0A223E4G5"/>
<reference evidence="2 3" key="1">
    <citation type="submission" date="2016-10" db="EMBL/GenBank/DDBJ databases">
        <title>The whole genome sequencing and assembly of Aeribacillus pallidus KCTC3564 strain.</title>
        <authorList>
            <person name="Lee Y.-J."/>
            <person name="Park M.-K."/>
            <person name="Yi H."/>
            <person name="Bahn Y.-S."/>
            <person name="Kim J.F."/>
            <person name="Lee D.-W."/>
        </authorList>
    </citation>
    <scope>NUCLEOTIDE SEQUENCE [LARGE SCALE GENOMIC DNA]</scope>
    <source>
        <strain evidence="2 3">KCTC3564</strain>
    </source>
</reference>
<evidence type="ECO:0000313" key="3">
    <source>
        <dbReference type="Proteomes" id="UP000214606"/>
    </source>
</evidence>
<feature type="transmembrane region" description="Helical" evidence="1">
    <location>
        <begin position="80"/>
        <end position="102"/>
    </location>
</feature>
<evidence type="ECO:0008006" key="4">
    <source>
        <dbReference type="Google" id="ProtNLM"/>
    </source>
</evidence>
<gene>
    <name evidence="2" type="ORF">AP3564_07065</name>
</gene>
<keyword evidence="1" id="KW-0812">Transmembrane</keyword>
<protein>
    <recommendedName>
        <fullName evidence="4">Stage II sporulation protein M</fullName>
    </recommendedName>
</protein>
<proteinExistence type="predicted"/>
<feature type="transmembrane region" description="Helical" evidence="1">
    <location>
        <begin position="23"/>
        <end position="44"/>
    </location>
</feature>
<dbReference type="Proteomes" id="UP000214606">
    <property type="component" value="Chromosome"/>
</dbReference>
<name>A0A223E4G5_9BACI</name>
<organism evidence="2 3">
    <name type="scientific">Aeribacillus pallidus</name>
    <dbReference type="NCBI Taxonomy" id="33936"/>
    <lineage>
        <taxon>Bacteria</taxon>
        <taxon>Bacillati</taxon>
        <taxon>Bacillota</taxon>
        <taxon>Bacilli</taxon>
        <taxon>Bacillales</taxon>
        <taxon>Bacillaceae</taxon>
        <taxon>Aeribacillus</taxon>
    </lineage>
</organism>
<dbReference type="InterPro" id="IPR002798">
    <property type="entry name" value="SpoIIM-like"/>
</dbReference>
<sequence>MNVKNIFRLKAFGMAFLERNRDVFLLSLLIVLKSFFGPMIYLQLTDIREATDMEQEAVVIVSENLDDEELTWQSIFFHNFMILLPACIGVFSFGFVSFWYILLQGYLLSTSIFYLSKEFSFWFVFKYTIFHGVFEILAIILVGAFALKPAVVTFKCIILKKPFFQKRDFKDMSILFVLYVFFLFLAALIEGLITTRL</sequence>
<keyword evidence="1" id="KW-1133">Transmembrane helix</keyword>
<feature type="transmembrane region" description="Helical" evidence="1">
    <location>
        <begin position="172"/>
        <end position="193"/>
    </location>
</feature>
<accession>A0A223E4G5</accession>
<keyword evidence="1" id="KW-0472">Membrane</keyword>